<feature type="region of interest" description="Disordered" evidence="2">
    <location>
        <begin position="251"/>
        <end position="291"/>
    </location>
</feature>
<feature type="compositionally biased region" description="Basic and acidic residues" evidence="2">
    <location>
        <begin position="957"/>
        <end position="968"/>
    </location>
</feature>
<organism evidence="3 4">
    <name type="scientific">Monoraphidium neglectum</name>
    <dbReference type="NCBI Taxonomy" id="145388"/>
    <lineage>
        <taxon>Eukaryota</taxon>
        <taxon>Viridiplantae</taxon>
        <taxon>Chlorophyta</taxon>
        <taxon>core chlorophytes</taxon>
        <taxon>Chlorophyceae</taxon>
        <taxon>CS clade</taxon>
        <taxon>Sphaeropleales</taxon>
        <taxon>Selenastraceae</taxon>
        <taxon>Monoraphidium</taxon>
    </lineage>
</organism>
<feature type="region of interest" description="Disordered" evidence="2">
    <location>
        <begin position="403"/>
        <end position="490"/>
    </location>
</feature>
<name>A0A0D2MJ80_9CHLO</name>
<dbReference type="RefSeq" id="XP_013902089.1">
    <property type="nucleotide sequence ID" value="XM_014046635.1"/>
</dbReference>
<dbReference type="Gene3D" id="1.25.40.20">
    <property type="entry name" value="Ankyrin repeat-containing domain"/>
    <property type="match status" value="1"/>
</dbReference>
<keyword evidence="4" id="KW-1185">Reference proteome</keyword>
<dbReference type="GeneID" id="25737769"/>
<evidence type="ECO:0000313" key="3">
    <source>
        <dbReference type="EMBL" id="KIZ03070.1"/>
    </source>
</evidence>
<dbReference type="PROSITE" id="PS50297">
    <property type="entry name" value="ANK_REP_REGION"/>
    <property type="match status" value="1"/>
</dbReference>
<evidence type="ECO:0000313" key="4">
    <source>
        <dbReference type="Proteomes" id="UP000054498"/>
    </source>
</evidence>
<dbReference type="PROSITE" id="PS50088">
    <property type="entry name" value="ANK_REPEAT"/>
    <property type="match status" value="1"/>
</dbReference>
<feature type="compositionally biased region" description="Gly residues" evidence="2">
    <location>
        <begin position="449"/>
        <end position="467"/>
    </location>
</feature>
<feature type="repeat" description="ANK" evidence="1">
    <location>
        <begin position="848"/>
        <end position="874"/>
    </location>
</feature>
<feature type="compositionally biased region" description="Low complexity" evidence="2">
    <location>
        <begin position="256"/>
        <end position="268"/>
    </location>
</feature>
<keyword evidence="1" id="KW-0040">ANK repeat</keyword>
<reference evidence="3 4" key="1">
    <citation type="journal article" date="2013" name="BMC Genomics">
        <title>Reconstruction of the lipid metabolism for the microalga Monoraphidium neglectum from its genome sequence reveals characteristics suitable for biofuel production.</title>
        <authorList>
            <person name="Bogen C."/>
            <person name="Al-Dilaimi A."/>
            <person name="Albersmeier A."/>
            <person name="Wichmann J."/>
            <person name="Grundmann M."/>
            <person name="Rupp O."/>
            <person name="Lauersen K.J."/>
            <person name="Blifernez-Klassen O."/>
            <person name="Kalinowski J."/>
            <person name="Goesmann A."/>
            <person name="Mussgnug J.H."/>
            <person name="Kruse O."/>
        </authorList>
    </citation>
    <scope>NUCLEOTIDE SEQUENCE [LARGE SCALE GENOMIC DNA]</scope>
    <source>
        <strain evidence="3 4">SAG 48.87</strain>
    </source>
</reference>
<evidence type="ECO:0000256" key="1">
    <source>
        <dbReference type="PROSITE-ProRule" id="PRU00023"/>
    </source>
</evidence>
<dbReference type="InterPro" id="IPR002110">
    <property type="entry name" value="Ankyrin_rpt"/>
</dbReference>
<feature type="compositionally biased region" description="Acidic residues" evidence="2">
    <location>
        <begin position="414"/>
        <end position="424"/>
    </location>
</feature>
<dbReference type="KEGG" id="mng:MNEG_4892"/>
<gene>
    <name evidence="3" type="ORF">MNEG_4892</name>
</gene>
<dbReference type="Proteomes" id="UP000054498">
    <property type="component" value="Unassembled WGS sequence"/>
</dbReference>
<dbReference type="SUPFAM" id="SSF48403">
    <property type="entry name" value="Ankyrin repeat"/>
    <property type="match status" value="1"/>
</dbReference>
<dbReference type="EMBL" id="KK100921">
    <property type="protein sequence ID" value="KIZ03070.1"/>
    <property type="molecule type" value="Genomic_DNA"/>
</dbReference>
<sequence>MGDYIQRCLQVAQAGDADGLAQQLDKFAQALQQPGGVLPPLQPLADLVSQAGGDVLTVSLHRLADPRDPATTLLDKLLLRRRFELLGKCMAADAALGHAALLRMTTSGASAAHVRTALASLAASDAAAGCTAVAERSRTRGMGWPLWPPSEWAGVAASATPPNKAQCCLWQALEHCSMEVFEEVGTTLVASATDAALVTYPGFDLMAIYPDGSTLLHRCAELLAEGRHADAGEKAARLVQRAHVQPARPQDFVARHQQQQHQQQQQGGHLDDTGPSTSSGMPADRWTGARPPWVGVTQEELWLDALWEKRTALSMLVDGMFHQERLDARQLDAKRRLERAKESEQMGRHKYRRNKKSRLQKAAASVGGALGGALGAAGAAVGGAVGAAVSGAVGGAMRGLFGGGEGSQAGGKDNDEEADEEGSSEEGSSSSSESSSSDDAISEDSEGGDASGEGAGADEGPGKGGASTSGEDAGQAAESTEPGAGAAAGSKPKYVQLSYATCAVRCREAAVALLKAGADPLVVTLPGAATLKAQGLLQSENAVAAESATLYNRMSAWVSKKVVRTGGKVGSNVLLLQEGDSQETCVLDALVADPEDRVVKDKKAEKRAEKKALEKEANWQRKVADIQKNSQHQHFRAGDLGHGGLSKVLESKEKIESSRFVANDLEAAALHGAVRRAWRDRVKCSRLKLRLMRHMKPKVAEYLAENLLDPKDDPLPGALARQGFEPPLITELRGISPDPARVKYLIGRLMHSERDDPRPHSNPLWVALGCQAACAPQIVSEVAASSDLSTPLLAAGGVARPGTALHHCLRQRPAALGTLLAALPRVRRAHDARRRAAALDAGRDGGCGGETPLMLALRTGQIGAFRLLVSAGADPLAPSLVCISEDTNHEDSGADSSGVNNGVAAASAQACDLQAAAAAGPPPRRSTPMHELLYTMHCATLPPDAPAPSPRPALDGRAADAADAARRAEHQDPVAWAHAGADDVDSDGRVDWYGAVTHVLGVLEETAGLSERLAMTHDDEGNNLLLFCLVRATSARDFMTPWLLRHGCPFTRRNAAGESPLGVCLALRGSLREAKRWLHEMMTAWSRQALLEVLPPSNITLEDRAATLTFLETNSAITLVPYATDLEVHEELLRRRSTDLSILLLQHAQRLGAASLFAEAPLQDAAGALTPRQAELLLQLGWDVSRSHGGRNALHAALAGPAWAEDAAVAAEAYAVLLRTAPGDALLAQDKRKGPAAGSATGAGAAAAGPVRATLSTPLHLLASTPGAGAEPRRALLVEMLGRTGERASPAGGAFVSTVTGKPAGLLAQRVGAWAPAARLAAFAGCSLFS</sequence>
<feature type="region of interest" description="Disordered" evidence="2">
    <location>
        <begin position="942"/>
        <end position="968"/>
    </location>
</feature>
<feature type="compositionally biased region" description="Low complexity" evidence="2">
    <location>
        <begin position="425"/>
        <end position="439"/>
    </location>
</feature>
<accession>A0A0D2MJ80</accession>
<protein>
    <submittedName>
        <fullName evidence="3">Uncharacterized protein</fullName>
    </submittedName>
</protein>
<feature type="compositionally biased region" description="Basic residues" evidence="2">
    <location>
        <begin position="348"/>
        <end position="359"/>
    </location>
</feature>
<feature type="compositionally biased region" description="Basic and acidic residues" evidence="2">
    <location>
        <begin position="338"/>
        <end position="347"/>
    </location>
</feature>
<dbReference type="InterPro" id="IPR036770">
    <property type="entry name" value="Ankyrin_rpt-contain_sf"/>
</dbReference>
<proteinExistence type="predicted"/>
<dbReference type="OrthoDB" id="10690358at2759"/>
<feature type="region of interest" description="Disordered" evidence="2">
    <location>
        <begin position="338"/>
        <end position="359"/>
    </location>
</feature>
<evidence type="ECO:0000256" key="2">
    <source>
        <dbReference type="SAM" id="MobiDB-lite"/>
    </source>
</evidence>